<dbReference type="InterPro" id="IPR010499">
    <property type="entry name" value="AraC_E-bd"/>
</dbReference>
<reference evidence="2 3" key="1">
    <citation type="submission" date="2019-08" db="EMBL/GenBank/DDBJ databases">
        <title>Bacillus genomes from the desert of Cuatro Cienegas, Coahuila.</title>
        <authorList>
            <person name="Olmedo-Alvarez G."/>
        </authorList>
    </citation>
    <scope>NUCLEOTIDE SEQUENCE [LARGE SCALE GENOMIC DNA]</scope>
    <source>
        <strain evidence="2 3">CH37_1T</strain>
    </source>
</reference>
<evidence type="ECO:0000313" key="3">
    <source>
        <dbReference type="Proteomes" id="UP000323732"/>
    </source>
</evidence>
<dbReference type="Proteomes" id="UP000323732">
    <property type="component" value="Unassembled WGS sequence"/>
</dbReference>
<dbReference type="SUPFAM" id="SSF55136">
    <property type="entry name" value="Probable bacterial effector-binding domain"/>
    <property type="match status" value="1"/>
</dbReference>
<dbReference type="InterPro" id="IPR029441">
    <property type="entry name" value="Cass2"/>
</dbReference>
<comment type="caution">
    <text evidence="2">The sequence shown here is derived from an EMBL/GenBank/DDBJ whole genome shotgun (WGS) entry which is preliminary data.</text>
</comment>
<dbReference type="EMBL" id="VTES01000002">
    <property type="protein sequence ID" value="TYS64992.1"/>
    <property type="molecule type" value="Genomic_DNA"/>
</dbReference>
<gene>
    <name evidence="2" type="ORF">FZD47_06475</name>
</gene>
<dbReference type="SMART" id="SM00871">
    <property type="entry name" value="AraC_E_bind"/>
    <property type="match status" value="1"/>
</dbReference>
<dbReference type="AlphaFoldDB" id="A0A5D4SS51"/>
<protein>
    <submittedName>
        <fullName evidence="2">GyrI-like domain-containing protein</fullName>
    </submittedName>
</protein>
<feature type="domain" description="AraC effector-binding" evidence="1">
    <location>
        <begin position="24"/>
        <end position="178"/>
    </location>
</feature>
<evidence type="ECO:0000313" key="2">
    <source>
        <dbReference type="EMBL" id="TYS64992.1"/>
    </source>
</evidence>
<dbReference type="InterPro" id="IPR011256">
    <property type="entry name" value="Reg_factor_effector_dom_sf"/>
</dbReference>
<sequence length="178" mass="20453">MPALLVEIRCEKKGAGRMQANLKYEKRTVEMEEVYLIGFRVLCEGSQYIEEIPMAAKWLKERVSEIQGVKDSGRQIGAFVVNPASEDEDGYWIGVSADRKDQVPEGMTSLTVPPQRYAAIHHHGPNSDIRKSYEILHRWIEAEGYERANDRWNLEIYDFNSDPDNTDHVNVELLDSIK</sequence>
<dbReference type="Gene3D" id="3.20.80.10">
    <property type="entry name" value="Regulatory factor, effector binding domain"/>
    <property type="match status" value="1"/>
</dbReference>
<dbReference type="Pfam" id="PF14526">
    <property type="entry name" value="Cass2"/>
    <property type="match status" value="1"/>
</dbReference>
<name>A0A5D4SS51_9BACI</name>
<accession>A0A5D4SS51</accession>
<proteinExistence type="predicted"/>
<organism evidence="2 3">
    <name type="scientific">Bacillus infantis</name>
    <dbReference type="NCBI Taxonomy" id="324767"/>
    <lineage>
        <taxon>Bacteria</taxon>
        <taxon>Bacillati</taxon>
        <taxon>Bacillota</taxon>
        <taxon>Bacilli</taxon>
        <taxon>Bacillales</taxon>
        <taxon>Bacillaceae</taxon>
        <taxon>Bacillus</taxon>
    </lineage>
</organism>
<evidence type="ECO:0000259" key="1">
    <source>
        <dbReference type="SMART" id="SM00871"/>
    </source>
</evidence>